<proteinExistence type="predicted"/>
<dbReference type="RefSeq" id="WP_026391086.1">
    <property type="nucleotide sequence ID" value="NZ_LR215048.1"/>
</dbReference>
<gene>
    <name evidence="1" type="ORF">NCTC10138_01209</name>
</gene>
<keyword evidence="2" id="KW-1185">Reference proteome</keyword>
<sequence length="284" mass="34382">MEKFQVHFFREKTRDLDVEALLAFFEVIEGMEIEMDERSVRINYKHPRLGYKACFLIMPKSQVKDIYRLNPRYLDLNFQLELPLTVPDYFADHVFHIVKRLVEKFDYFVYQDYFEDVLPFRLDLVMKIFNMVKERYLELHPKFLQENYLISKDKLNSVLRYMDDNFSLQKYYQEASTYVPFYLFLANADNRLRIGFEWKYDTLTVIPPYVDFIFLNRGNDVSIIKYQEFYEQASKFLDDVPGFLKDSKVVSKKNLKKVNKILKKNKFTKVIEVLTKVDHFQLID</sequence>
<reference evidence="1 2" key="1">
    <citation type="submission" date="2019-01" db="EMBL/GenBank/DDBJ databases">
        <authorList>
            <consortium name="Pathogen Informatics"/>
        </authorList>
    </citation>
    <scope>NUCLEOTIDE SEQUENCE [LARGE SCALE GENOMIC DNA]</scope>
    <source>
        <strain evidence="1 2">NCTC10138</strain>
    </source>
</reference>
<name>A0A449BEE1_HAPAX</name>
<dbReference type="EMBL" id="LR215048">
    <property type="protein sequence ID" value="VEU80823.1"/>
    <property type="molecule type" value="Genomic_DNA"/>
</dbReference>
<protein>
    <submittedName>
        <fullName evidence="1">Uncharacterized protein</fullName>
    </submittedName>
</protein>
<evidence type="ECO:0000313" key="2">
    <source>
        <dbReference type="Proteomes" id="UP000289841"/>
    </source>
</evidence>
<dbReference type="KEGG" id="aaxa:NCTC10138_01209"/>
<organism evidence="1 2">
    <name type="scientific">Haploplasma axanthum</name>
    <name type="common">Acholeplasma axanthum</name>
    <dbReference type="NCBI Taxonomy" id="29552"/>
    <lineage>
        <taxon>Bacteria</taxon>
        <taxon>Bacillati</taxon>
        <taxon>Mycoplasmatota</taxon>
        <taxon>Mollicutes</taxon>
        <taxon>Acholeplasmatales</taxon>
        <taxon>Acholeplasmataceae</taxon>
        <taxon>Haploplasma</taxon>
    </lineage>
</organism>
<dbReference type="AlphaFoldDB" id="A0A449BEE1"/>
<dbReference type="Proteomes" id="UP000289841">
    <property type="component" value="Chromosome"/>
</dbReference>
<accession>A0A449BEE1</accession>
<dbReference type="STRING" id="1278311.GCA_000428705_00203"/>
<evidence type="ECO:0000313" key="1">
    <source>
        <dbReference type="EMBL" id="VEU80823.1"/>
    </source>
</evidence>
<dbReference type="OrthoDB" id="384128at2"/>